<sequence>MSRALSLRRSLLHLHHHRPKPLSPTTPPPPKPIQNPFSPLNPARKFCTSPTPTPSTNSEVRKYIGYTALVIFCGAATYYSFPFPGNAKHKKAQLFRYAPLPEDLHTVSNWSGTHEVQTRNFYQPENIEQLEKLVKENNEKKARIRPVGSGLSPNGIGLARSGMVNLALMDKVLEVDKEKRRVRVEAGIRVQELVDGIKEYGLTLQNFASIREQQIGGIVQVGAHGTGARLPPIDEQVISMKLVTPAKGTIEISKEKDPELFYLARVGLGGLGVVSEVTLQCVERQELVEHTFISNMKDIKKNHKKLLSENKHVKYLHIPYTDAVVVVTCNPVSKWKGPPKYKPKYTTDEALQHVRDLFKESLEKYRIAAAKSSDDNEPDINELSFTELRDKLLALDPLNKDHVVKINRAEAEFWRKSEGYRVGWSDEILGFDCGGQQWVSENCFPAGTLAKPSLKDLEFIEKLKQLIEKEEIPAPAPIEQRWTARSQSSMSPASSSAEDDIFSWVGIIMYLPTMDARQRKEITEEFFHYRHLTQVELWDKYSAYEHWAKIEVPKDKDELAALRERLRRRFPVDAYNKARKELDPNKILSNNMLEKLFPLSETN</sequence>
<keyword evidence="2" id="KW-1185">Reference proteome</keyword>
<accession>A0ACC0RSN9</accession>
<dbReference type="Proteomes" id="UP000006729">
    <property type="component" value="Chromosome 16"/>
</dbReference>
<reference evidence="1 2" key="1">
    <citation type="journal article" date="2006" name="Science">
        <title>The genome of black cottonwood, Populus trichocarpa (Torr. &amp; Gray).</title>
        <authorList>
            <person name="Tuskan G.A."/>
            <person name="Difazio S."/>
            <person name="Jansson S."/>
            <person name="Bohlmann J."/>
            <person name="Grigoriev I."/>
            <person name="Hellsten U."/>
            <person name="Putnam N."/>
            <person name="Ralph S."/>
            <person name="Rombauts S."/>
            <person name="Salamov A."/>
            <person name="Schein J."/>
            <person name="Sterck L."/>
            <person name="Aerts A."/>
            <person name="Bhalerao R.R."/>
            <person name="Bhalerao R.P."/>
            <person name="Blaudez D."/>
            <person name="Boerjan W."/>
            <person name="Brun A."/>
            <person name="Brunner A."/>
            <person name="Busov V."/>
            <person name="Campbell M."/>
            <person name="Carlson J."/>
            <person name="Chalot M."/>
            <person name="Chapman J."/>
            <person name="Chen G.L."/>
            <person name="Cooper D."/>
            <person name="Coutinho P.M."/>
            <person name="Couturier J."/>
            <person name="Covert S."/>
            <person name="Cronk Q."/>
            <person name="Cunningham R."/>
            <person name="Davis J."/>
            <person name="Degroeve S."/>
            <person name="Dejardin A."/>
            <person name="Depamphilis C."/>
            <person name="Detter J."/>
            <person name="Dirks B."/>
            <person name="Dubchak I."/>
            <person name="Duplessis S."/>
            <person name="Ehlting J."/>
            <person name="Ellis B."/>
            <person name="Gendler K."/>
            <person name="Goodstein D."/>
            <person name="Gribskov M."/>
            <person name="Grimwood J."/>
            <person name="Groover A."/>
            <person name="Gunter L."/>
            <person name="Hamberger B."/>
            <person name="Heinze B."/>
            <person name="Helariutta Y."/>
            <person name="Henrissat B."/>
            <person name="Holligan D."/>
            <person name="Holt R."/>
            <person name="Huang W."/>
            <person name="Islam-Faridi N."/>
            <person name="Jones S."/>
            <person name="Jones-Rhoades M."/>
            <person name="Jorgensen R."/>
            <person name="Joshi C."/>
            <person name="Kangasjarvi J."/>
            <person name="Karlsson J."/>
            <person name="Kelleher C."/>
            <person name="Kirkpatrick R."/>
            <person name="Kirst M."/>
            <person name="Kohler A."/>
            <person name="Kalluri U."/>
            <person name="Larimer F."/>
            <person name="Leebens-Mack J."/>
            <person name="Leple J.C."/>
            <person name="Locascio P."/>
            <person name="Lou Y."/>
            <person name="Lucas S."/>
            <person name="Martin F."/>
            <person name="Montanini B."/>
            <person name="Napoli C."/>
            <person name="Nelson D.R."/>
            <person name="Nelson C."/>
            <person name="Nieminen K."/>
            <person name="Nilsson O."/>
            <person name="Pereda V."/>
            <person name="Peter G."/>
            <person name="Philippe R."/>
            <person name="Pilate G."/>
            <person name="Poliakov A."/>
            <person name="Razumovskaya J."/>
            <person name="Richardson P."/>
            <person name="Rinaldi C."/>
            <person name="Ritland K."/>
            <person name="Rouze P."/>
            <person name="Ryaboy D."/>
            <person name="Schmutz J."/>
            <person name="Schrader J."/>
            <person name="Segerman B."/>
            <person name="Shin H."/>
            <person name="Siddiqui A."/>
            <person name="Sterky F."/>
            <person name="Terry A."/>
            <person name="Tsai C.J."/>
            <person name="Uberbacher E."/>
            <person name="Unneberg P."/>
            <person name="Vahala J."/>
            <person name="Wall K."/>
            <person name="Wessler S."/>
            <person name="Yang G."/>
            <person name="Yin T."/>
            <person name="Douglas C."/>
            <person name="Marra M."/>
            <person name="Sandberg G."/>
            <person name="Van de Peer Y."/>
            <person name="Rokhsar D."/>
        </authorList>
    </citation>
    <scope>NUCLEOTIDE SEQUENCE [LARGE SCALE GENOMIC DNA]</scope>
    <source>
        <strain evidence="2">cv. Nisqually</strain>
    </source>
</reference>
<protein>
    <submittedName>
        <fullName evidence="1">Uncharacterized protein</fullName>
    </submittedName>
</protein>
<dbReference type="EMBL" id="CM009305">
    <property type="protein sequence ID" value="KAI9380138.1"/>
    <property type="molecule type" value="Genomic_DNA"/>
</dbReference>
<name>A0ACC0RSN9_POPTR</name>
<evidence type="ECO:0000313" key="2">
    <source>
        <dbReference type="Proteomes" id="UP000006729"/>
    </source>
</evidence>
<organism evidence="1 2">
    <name type="scientific">Populus trichocarpa</name>
    <name type="common">Western balsam poplar</name>
    <name type="synonym">Populus balsamifera subsp. trichocarpa</name>
    <dbReference type="NCBI Taxonomy" id="3694"/>
    <lineage>
        <taxon>Eukaryota</taxon>
        <taxon>Viridiplantae</taxon>
        <taxon>Streptophyta</taxon>
        <taxon>Embryophyta</taxon>
        <taxon>Tracheophyta</taxon>
        <taxon>Spermatophyta</taxon>
        <taxon>Magnoliopsida</taxon>
        <taxon>eudicotyledons</taxon>
        <taxon>Gunneridae</taxon>
        <taxon>Pentapetalae</taxon>
        <taxon>rosids</taxon>
        <taxon>fabids</taxon>
        <taxon>Malpighiales</taxon>
        <taxon>Salicaceae</taxon>
        <taxon>Saliceae</taxon>
        <taxon>Populus</taxon>
    </lineage>
</organism>
<proteinExistence type="predicted"/>
<comment type="caution">
    <text evidence="1">The sequence shown here is derived from an EMBL/GenBank/DDBJ whole genome shotgun (WGS) entry which is preliminary data.</text>
</comment>
<evidence type="ECO:0000313" key="1">
    <source>
        <dbReference type="EMBL" id="KAI9380138.1"/>
    </source>
</evidence>
<gene>
    <name evidence="1" type="ORF">POPTR_016G040300v4</name>
</gene>